<feature type="compositionally biased region" description="Polar residues" evidence="1">
    <location>
        <begin position="23"/>
        <end position="32"/>
    </location>
</feature>
<accession>A0A4P9W7F8</accession>
<organism evidence="2 3">
    <name type="scientific">Blyttiomyces helicus</name>
    <dbReference type="NCBI Taxonomy" id="388810"/>
    <lineage>
        <taxon>Eukaryota</taxon>
        <taxon>Fungi</taxon>
        <taxon>Fungi incertae sedis</taxon>
        <taxon>Chytridiomycota</taxon>
        <taxon>Chytridiomycota incertae sedis</taxon>
        <taxon>Chytridiomycetes</taxon>
        <taxon>Chytridiomycetes incertae sedis</taxon>
        <taxon>Blyttiomyces</taxon>
    </lineage>
</organism>
<evidence type="ECO:0000313" key="2">
    <source>
        <dbReference type="EMBL" id="RKO88391.1"/>
    </source>
</evidence>
<sequence>MKVFQKSLDKEDSSARLWIMTPRPSSVTQLPQPSHREDATEHPPQHHDNTASPPQRQPSHTLTGRAQPTPVMKEHPRCSISMKRRARRPSELHRLNPHHHCLDTAPVWHATVNWGACKLQLITTPIDYH</sequence>
<dbReference type="Proteomes" id="UP000269721">
    <property type="component" value="Unassembled WGS sequence"/>
</dbReference>
<keyword evidence="3" id="KW-1185">Reference proteome</keyword>
<evidence type="ECO:0000256" key="1">
    <source>
        <dbReference type="SAM" id="MobiDB-lite"/>
    </source>
</evidence>
<dbReference type="AlphaFoldDB" id="A0A4P9W7F8"/>
<proteinExistence type="predicted"/>
<dbReference type="EMBL" id="KZ996749">
    <property type="protein sequence ID" value="RKO88391.1"/>
    <property type="molecule type" value="Genomic_DNA"/>
</dbReference>
<protein>
    <submittedName>
        <fullName evidence="2">Uncharacterized protein</fullName>
    </submittedName>
</protein>
<reference evidence="3" key="1">
    <citation type="journal article" date="2018" name="Nat. Microbiol.">
        <title>Leveraging single-cell genomics to expand the fungal tree of life.</title>
        <authorList>
            <person name="Ahrendt S.R."/>
            <person name="Quandt C.A."/>
            <person name="Ciobanu D."/>
            <person name="Clum A."/>
            <person name="Salamov A."/>
            <person name="Andreopoulos B."/>
            <person name="Cheng J.F."/>
            <person name="Woyke T."/>
            <person name="Pelin A."/>
            <person name="Henrissat B."/>
            <person name="Reynolds N.K."/>
            <person name="Benny G.L."/>
            <person name="Smith M.E."/>
            <person name="James T.Y."/>
            <person name="Grigoriev I.V."/>
        </authorList>
    </citation>
    <scope>NUCLEOTIDE SEQUENCE [LARGE SCALE GENOMIC DNA]</scope>
</reference>
<gene>
    <name evidence="2" type="ORF">BDK51DRAFT_38234</name>
</gene>
<feature type="compositionally biased region" description="Basic and acidic residues" evidence="1">
    <location>
        <begin position="34"/>
        <end position="49"/>
    </location>
</feature>
<evidence type="ECO:0000313" key="3">
    <source>
        <dbReference type="Proteomes" id="UP000269721"/>
    </source>
</evidence>
<feature type="region of interest" description="Disordered" evidence="1">
    <location>
        <begin position="1"/>
        <end position="91"/>
    </location>
</feature>
<name>A0A4P9W7F8_9FUNG</name>
<feature type="compositionally biased region" description="Polar residues" evidence="1">
    <location>
        <begin position="50"/>
        <end position="66"/>
    </location>
</feature>